<evidence type="ECO:0000256" key="1">
    <source>
        <dbReference type="ARBA" id="ARBA00004162"/>
    </source>
</evidence>
<evidence type="ECO:0000256" key="2">
    <source>
        <dbReference type="ARBA" id="ARBA00005811"/>
    </source>
</evidence>
<dbReference type="AlphaFoldDB" id="A0A1V9G997"/>
<evidence type="ECO:0000256" key="8">
    <source>
        <dbReference type="SAM" id="MobiDB-lite"/>
    </source>
</evidence>
<accession>A0A1V9G997</accession>
<name>A0A1V9G997_9BACT</name>
<keyword evidence="7" id="KW-0653">Protein transport</keyword>
<proteinExistence type="inferred from homology"/>
<comment type="similarity">
    <text evidence="2 7">Belongs to the ExbD/TolR family.</text>
</comment>
<evidence type="ECO:0000313" key="10">
    <source>
        <dbReference type="EMBL" id="OQP67215.1"/>
    </source>
</evidence>
<dbReference type="InterPro" id="IPR003400">
    <property type="entry name" value="ExbD"/>
</dbReference>
<dbReference type="RefSeq" id="WP_081144910.1">
    <property type="nucleotide sequence ID" value="NZ_LVYD01000001.1"/>
</dbReference>
<evidence type="ECO:0000256" key="3">
    <source>
        <dbReference type="ARBA" id="ARBA00022475"/>
    </source>
</evidence>
<evidence type="ECO:0000256" key="6">
    <source>
        <dbReference type="ARBA" id="ARBA00023136"/>
    </source>
</evidence>
<dbReference type="PANTHER" id="PTHR30558">
    <property type="entry name" value="EXBD MEMBRANE COMPONENT OF PMF-DRIVEN MACROMOLECULE IMPORT SYSTEM"/>
    <property type="match status" value="1"/>
</dbReference>
<keyword evidence="11" id="KW-1185">Reference proteome</keyword>
<dbReference type="STRING" id="1703345.A3860_02310"/>
<evidence type="ECO:0000256" key="5">
    <source>
        <dbReference type="ARBA" id="ARBA00022989"/>
    </source>
</evidence>
<feature type="transmembrane region" description="Helical" evidence="9">
    <location>
        <begin position="28"/>
        <end position="48"/>
    </location>
</feature>
<dbReference type="GO" id="GO:0015031">
    <property type="term" value="P:protein transport"/>
    <property type="evidence" value="ECO:0007669"/>
    <property type="project" value="UniProtKB-KW"/>
</dbReference>
<feature type="region of interest" description="Disordered" evidence="8">
    <location>
        <begin position="1"/>
        <end position="23"/>
    </location>
</feature>
<keyword evidence="6 9" id="KW-0472">Membrane</keyword>
<dbReference type="EMBL" id="LVYD01000001">
    <property type="protein sequence ID" value="OQP67215.1"/>
    <property type="molecule type" value="Genomic_DNA"/>
</dbReference>
<evidence type="ECO:0000313" key="11">
    <source>
        <dbReference type="Proteomes" id="UP000192796"/>
    </source>
</evidence>
<dbReference type="Proteomes" id="UP000192796">
    <property type="component" value="Unassembled WGS sequence"/>
</dbReference>
<keyword evidence="4 7" id="KW-0812">Transmembrane</keyword>
<dbReference type="GO" id="GO:0005886">
    <property type="term" value="C:plasma membrane"/>
    <property type="evidence" value="ECO:0007669"/>
    <property type="project" value="UniProtKB-SubCell"/>
</dbReference>
<keyword evidence="3" id="KW-1003">Cell membrane</keyword>
<keyword evidence="7" id="KW-0813">Transport</keyword>
<reference evidence="10 11" key="1">
    <citation type="submission" date="2016-03" db="EMBL/GenBank/DDBJ databases">
        <title>Niastella vici sp. nov., isolated from farmland soil.</title>
        <authorList>
            <person name="Chen L."/>
            <person name="Wang D."/>
            <person name="Yang S."/>
            <person name="Wang G."/>
        </authorList>
    </citation>
    <scope>NUCLEOTIDE SEQUENCE [LARGE SCALE GENOMIC DNA]</scope>
    <source>
        <strain evidence="10 11">DJ57</strain>
    </source>
</reference>
<protein>
    <recommendedName>
        <fullName evidence="12">Biopolymer transporter ExbD</fullName>
    </recommendedName>
</protein>
<gene>
    <name evidence="10" type="ORF">A3860_02310</name>
</gene>
<dbReference type="PANTHER" id="PTHR30558:SF3">
    <property type="entry name" value="BIOPOLYMER TRANSPORT PROTEIN EXBD-RELATED"/>
    <property type="match status" value="1"/>
</dbReference>
<evidence type="ECO:0000256" key="9">
    <source>
        <dbReference type="SAM" id="Phobius"/>
    </source>
</evidence>
<dbReference type="OrthoDB" id="952702at2"/>
<organism evidence="10 11">
    <name type="scientific">Niastella vici</name>
    <dbReference type="NCBI Taxonomy" id="1703345"/>
    <lineage>
        <taxon>Bacteria</taxon>
        <taxon>Pseudomonadati</taxon>
        <taxon>Bacteroidota</taxon>
        <taxon>Chitinophagia</taxon>
        <taxon>Chitinophagales</taxon>
        <taxon>Chitinophagaceae</taxon>
        <taxon>Niastella</taxon>
    </lineage>
</organism>
<comment type="subcellular location">
    <subcellularLocation>
        <location evidence="1">Cell membrane</location>
        <topology evidence="1">Single-pass membrane protein</topology>
    </subcellularLocation>
    <subcellularLocation>
        <location evidence="7">Cell membrane</location>
        <topology evidence="7">Single-pass type II membrane protein</topology>
    </subcellularLocation>
</comment>
<evidence type="ECO:0008006" key="12">
    <source>
        <dbReference type="Google" id="ProtNLM"/>
    </source>
</evidence>
<sequence length="186" mass="20701">MAEINIPAAGGNKPGVRRSKKHSTRVDLTPMVDLGFLLITFFIFTTSMSEPMQMKLVMPDDTDPKTPDMNVGKSTALTIIPLKDDKIFYYHGELTEALQTNTYGITNYSLTDGLGQIVRNKQRALDKIGKRKDLMLMVKPTPESNYQHLVNVLDEVLINDVKHYAIMDLTPEEKAAAETKTAAASN</sequence>
<keyword evidence="5 9" id="KW-1133">Transmembrane helix</keyword>
<evidence type="ECO:0000256" key="4">
    <source>
        <dbReference type="ARBA" id="ARBA00022692"/>
    </source>
</evidence>
<comment type="caution">
    <text evidence="10">The sequence shown here is derived from an EMBL/GenBank/DDBJ whole genome shotgun (WGS) entry which is preliminary data.</text>
</comment>
<evidence type="ECO:0000256" key="7">
    <source>
        <dbReference type="RuleBase" id="RU003879"/>
    </source>
</evidence>
<dbReference type="GO" id="GO:0022857">
    <property type="term" value="F:transmembrane transporter activity"/>
    <property type="evidence" value="ECO:0007669"/>
    <property type="project" value="InterPro"/>
</dbReference>
<dbReference type="Pfam" id="PF02472">
    <property type="entry name" value="ExbD"/>
    <property type="match status" value="1"/>
</dbReference>